<feature type="transmembrane region" description="Helical" evidence="7">
    <location>
        <begin position="52"/>
        <end position="77"/>
    </location>
</feature>
<organism evidence="10 11">
    <name type="scientific">Ruminococcus intestinalis</name>
    <dbReference type="NCBI Taxonomy" id="2763066"/>
    <lineage>
        <taxon>Bacteria</taxon>
        <taxon>Bacillati</taxon>
        <taxon>Bacillota</taxon>
        <taxon>Clostridia</taxon>
        <taxon>Eubacteriales</taxon>
        <taxon>Oscillospiraceae</taxon>
        <taxon>Ruminococcus</taxon>
    </lineage>
</organism>
<dbReference type="Gene3D" id="3.40.50.300">
    <property type="entry name" value="P-loop containing nucleotide triphosphate hydrolases"/>
    <property type="match status" value="1"/>
</dbReference>
<dbReference type="PANTHER" id="PTHR43394:SF1">
    <property type="entry name" value="ATP-BINDING CASSETTE SUB-FAMILY B MEMBER 10, MITOCHONDRIAL"/>
    <property type="match status" value="1"/>
</dbReference>
<dbReference type="Pfam" id="PF00005">
    <property type="entry name" value="ABC_tran"/>
    <property type="match status" value="1"/>
</dbReference>
<dbReference type="Pfam" id="PF00664">
    <property type="entry name" value="ABC_membrane"/>
    <property type="match status" value="1"/>
</dbReference>
<evidence type="ECO:0000256" key="6">
    <source>
        <dbReference type="ARBA" id="ARBA00023136"/>
    </source>
</evidence>
<keyword evidence="3" id="KW-0547">Nucleotide-binding</keyword>
<evidence type="ECO:0000256" key="2">
    <source>
        <dbReference type="ARBA" id="ARBA00022692"/>
    </source>
</evidence>
<evidence type="ECO:0000313" key="10">
    <source>
        <dbReference type="EMBL" id="MBC5728760.1"/>
    </source>
</evidence>
<dbReference type="InterPro" id="IPR011527">
    <property type="entry name" value="ABC1_TM_dom"/>
</dbReference>
<dbReference type="SUPFAM" id="SSF90123">
    <property type="entry name" value="ABC transporter transmembrane region"/>
    <property type="match status" value="1"/>
</dbReference>
<keyword evidence="11" id="KW-1185">Reference proteome</keyword>
<dbReference type="SMART" id="SM00382">
    <property type="entry name" value="AAA"/>
    <property type="match status" value="1"/>
</dbReference>
<dbReference type="Gene3D" id="1.20.1560.10">
    <property type="entry name" value="ABC transporter type 1, transmembrane domain"/>
    <property type="match status" value="1"/>
</dbReference>
<gene>
    <name evidence="10" type="ORF">H8R91_09580</name>
</gene>
<comment type="caution">
    <text evidence="10">The sequence shown here is derived from an EMBL/GenBank/DDBJ whole genome shotgun (WGS) entry which is preliminary data.</text>
</comment>
<keyword evidence="6 7" id="KW-0472">Membrane</keyword>
<dbReference type="PROSITE" id="PS50929">
    <property type="entry name" value="ABC_TM1F"/>
    <property type="match status" value="1"/>
</dbReference>
<feature type="transmembrane region" description="Helical" evidence="7">
    <location>
        <begin position="238"/>
        <end position="260"/>
    </location>
</feature>
<feature type="domain" description="ABC transporter" evidence="8">
    <location>
        <begin position="335"/>
        <end position="569"/>
    </location>
</feature>
<comment type="subcellular location">
    <subcellularLocation>
        <location evidence="1">Cell membrane</location>
        <topology evidence="1">Multi-pass membrane protein</topology>
    </subcellularLocation>
</comment>
<dbReference type="PANTHER" id="PTHR43394">
    <property type="entry name" value="ATP-DEPENDENT PERMEASE MDL1, MITOCHONDRIAL"/>
    <property type="match status" value="1"/>
</dbReference>
<dbReference type="SUPFAM" id="SSF52540">
    <property type="entry name" value="P-loop containing nucleoside triphosphate hydrolases"/>
    <property type="match status" value="1"/>
</dbReference>
<dbReference type="Proteomes" id="UP000636755">
    <property type="component" value="Unassembled WGS sequence"/>
</dbReference>
<keyword evidence="2 7" id="KW-0812">Transmembrane</keyword>
<feature type="domain" description="ABC transmembrane type-1" evidence="9">
    <location>
        <begin position="16"/>
        <end position="298"/>
    </location>
</feature>
<name>A0ABR7HMP1_9FIRM</name>
<evidence type="ECO:0000259" key="8">
    <source>
        <dbReference type="PROSITE" id="PS50893"/>
    </source>
</evidence>
<evidence type="ECO:0000259" key="9">
    <source>
        <dbReference type="PROSITE" id="PS50929"/>
    </source>
</evidence>
<dbReference type="RefSeq" id="WP_186935826.1">
    <property type="nucleotide sequence ID" value="NZ_JACOPS010000004.1"/>
</dbReference>
<feature type="transmembrane region" description="Helical" evidence="7">
    <location>
        <begin position="157"/>
        <end position="174"/>
    </location>
</feature>
<accession>A0ABR7HMP1</accession>
<evidence type="ECO:0000256" key="4">
    <source>
        <dbReference type="ARBA" id="ARBA00022840"/>
    </source>
</evidence>
<feature type="transmembrane region" description="Helical" evidence="7">
    <location>
        <begin position="272"/>
        <end position="295"/>
    </location>
</feature>
<evidence type="ECO:0000256" key="7">
    <source>
        <dbReference type="SAM" id="Phobius"/>
    </source>
</evidence>
<dbReference type="InterPro" id="IPR036640">
    <property type="entry name" value="ABC1_TM_sf"/>
</dbReference>
<reference evidence="10 11" key="1">
    <citation type="submission" date="2020-08" db="EMBL/GenBank/DDBJ databases">
        <title>Genome public.</title>
        <authorList>
            <person name="Liu C."/>
            <person name="Sun Q."/>
        </authorList>
    </citation>
    <scope>NUCLEOTIDE SEQUENCE [LARGE SCALE GENOMIC DNA]</scope>
    <source>
        <strain evidence="10 11">NSJ-71</strain>
    </source>
</reference>
<keyword evidence="5 7" id="KW-1133">Transmembrane helix</keyword>
<dbReference type="PROSITE" id="PS00211">
    <property type="entry name" value="ABC_TRANSPORTER_1"/>
    <property type="match status" value="1"/>
</dbReference>
<dbReference type="InterPro" id="IPR003593">
    <property type="entry name" value="AAA+_ATPase"/>
</dbReference>
<keyword evidence="4 10" id="KW-0067">ATP-binding</keyword>
<dbReference type="PROSITE" id="PS50893">
    <property type="entry name" value="ABC_TRANSPORTER_2"/>
    <property type="match status" value="1"/>
</dbReference>
<dbReference type="InterPro" id="IPR039421">
    <property type="entry name" value="Type_1_exporter"/>
</dbReference>
<evidence type="ECO:0000256" key="5">
    <source>
        <dbReference type="ARBA" id="ARBA00022989"/>
    </source>
</evidence>
<feature type="transmembrane region" description="Helical" evidence="7">
    <location>
        <begin position="133"/>
        <end position="151"/>
    </location>
</feature>
<dbReference type="EMBL" id="JACOPS010000004">
    <property type="protein sequence ID" value="MBC5728760.1"/>
    <property type="molecule type" value="Genomic_DNA"/>
</dbReference>
<dbReference type="CDD" id="cd18548">
    <property type="entry name" value="ABC_6TM_Tm287_like"/>
    <property type="match status" value="1"/>
</dbReference>
<dbReference type="InterPro" id="IPR017871">
    <property type="entry name" value="ABC_transporter-like_CS"/>
</dbReference>
<dbReference type="InterPro" id="IPR003439">
    <property type="entry name" value="ABC_transporter-like_ATP-bd"/>
</dbReference>
<evidence type="ECO:0000256" key="3">
    <source>
        <dbReference type="ARBA" id="ARBA00022741"/>
    </source>
</evidence>
<dbReference type="InterPro" id="IPR027417">
    <property type="entry name" value="P-loop_NTPase"/>
</dbReference>
<feature type="transmembrane region" description="Helical" evidence="7">
    <location>
        <begin position="20"/>
        <end position="40"/>
    </location>
</feature>
<evidence type="ECO:0000256" key="1">
    <source>
        <dbReference type="ARBA" id="ARBA00004651"/>
    </source>
</evidence>
<protein>
    <submittedName>
        <fullName evidence="10">ABC transporter ATP-binding protein</fullName>
    </submittedName>
</protein>
<sequence>MIKLRRFLKDYKKECIIGPLCKLFEAILELIVPLVMADIIDNGVTNGDKGYVLRMGLVMVALAATGLLSALVCQYFASKASQGFGTKVRRALFSHINSLSHAELDKLGTPSLITRITNDVNQSQQMVAMTIRLLTRAPFIVIGSIIMAMTISVRMSIIFIIAAVIIGLILYFVMTKSIPIFSLIQKKLDKIGLVSRENLSGNRVIRAFSKQKSEKERIDNSTEDLAATSIRISRLSALLNPATYVVTDVAIIAIIWFGGINVDAGNMQTGDIIALVSYMTQILLAMIVVANLVLLMTKGSASAARINEVLETEPSVKETTKEIISVNTDENTPKIAFDNVSFSYGGGDDELSKISFEIKRGSTVGIIGGTGSGKSTLINLIPRFYDVTQGSVEVDGRNVKDYSFKQLRKQIGIVPQQSILFKGTIRDNMKWENPDLSDEDIITALKNAQAYEFVSKLPMGLDSHVEQGGKNFSGGQRQRLCIARAIAAQPKVLILDDSFSALDFATDAALRKALSQYTHEMTVIIVTQRCSTIMNSDLILVLDDGMLVGKGTHKELLKNCETYKEICLSQLSKSEVEV</sequence>
<evidence type="ECO:0000313" key="11">
    <source>
        <dbReference type="Proteomes" id="UP000636755"/>
    </source>
</evidence>
<proteinExistence type="predicted"/>
<dbReference type="GO" id="GO:0005524">
    <property type="term" value="F:ATP binding"/>
    <property type="evidence" value="ECO:0007669"/>
    <property type="project" value="UniProtKB-KW"/>
</dbReference>